<keyword evidence="6 9" id="KW-1133">Transmembrane helix</keyword>
<evidence type="ECO:0000259" key="10">
    <source>
        <dbReference type="Pfam" id="PF01545"/>
    </source>
</evidence>
<dbReference type="Pfam" id="PF01545">
    <property type="entry name" value="Cation_efflux"/>
    <property type="match status" value="2"/>
</dbReference>
<comment type="similarity">
    <text evidence="2">Belongs to the cation diffusion facilitator (CDF) transporter (TC 2.A.4) family. SLC30A subfamily.</text>
</comment>
<dbReference type="NCBIfam" id="TIGR01297">
    <property type="entry name" value="CDF"/>
    <property type="match status" value="1"/>
</dbReference>
<dbReference type="GO" id="GO:0006882">
    <property type="term" value="P:intracellular zinc ion homeostasis"/>
    <property type="evidence" value="ECO:0007669"/>
    <property type="project" value="TreeGrafter"/>
</dbReference>
<dbReference type="InterPro" id="IPR027470">
    <property type="entry name" value="Cation_efflux_CTD"/>
</dbReference>
<keyword evidence="7 9" id="KW-0472">Membrane</keyword>
<evidence type="ECO:0000256" key="8">
    <source>
        <dbReference type="SAM" id="MobiDB-lite"/>
    </source>
</evidence>
<dbReference type="PANTHER" id="PTHR45820">
    <property type="entry name" value="FI23527P1"/>
    <property type="match status" value="1"/>
</dbReference>
<feature type="domain" description="Cation efflux protein transmembrane" evidence="10">
    <location>
        <begin position="14"/>
        <end position="114"/>
    </location>
</feature>
<dbReference type="Gene3D" id="1.20.1510.10">
    <property type="entry name" value="Cation efflux protein transmembrane domain"/>
    <property type="match status" value="2"/>
</dbReference>
<proteinExistence type="inferred from homology"/>
<dbReference type="AlphaFoldDB" id="A0A5N7ASS2"/>
<comment type="subcellular location">
    <subcellularLocation>
        <location evidence="1">Membrane</location>
        <topology evidence="1">Multi-pass membrane protein</topology>
    </subcellularLocation>
</comment>
<dbReference type="PANTHER" id="PTHR45820:SF5">
    <property type="entry name" value="DIFFUSION FACILITATOR FAMILY METAL ION TRANSPORTER, PUTATIVE-RELATED"/>
    <property type="match status" value="1"/>
</dbReference>
<reference evidence="12 13" key="1">
    <citation type="submission" date="2019-04" db="EMBL/GenBank/DDBJ databases">
        <title>Friends and foes A comparative genomics studyof 23 Aspergillus species from section Flavi.</title>
        <authorList>
            <consortium name="DOE Joint Genome Institute"/>
            <person name="Kjaerbolling I."/>
            <person name="Vesth T."/>
            <person name="Frisvad J.C."/>
            <person name="Nybo J.L."/>
            <person name="Theobald S."/>
            <person name="Kildgaard S."/>
            <person name="Isbrandt T."/>
            <person name="Kuo A."/>
            <person name="Sato A."/>
            <person name="Lyhne E.K."/>
            <person name="Kogle M.E."/>
            <person name="Wiebenga A."/>
            <person name="Kun R.S."/>
            <person name="Lubbers R.J."/>
            <person name="Makela M.R."/>
            <person name="Barry K."/>
            <person name="Chovatia M."/>
            <person name="Clum A."/>
            <person name="Daum C."/>
            <person name="Haridas S."/>
            <person name="He G."/>
            <person name="LaButti K."/>
            <person name="Lipzen A."/>
            <person name="Mondo S."/>
            <person name="Riley R."/>
            <person name="Salamov A."/>
            <person name="Simmons B.A."/>
            <person name="Magnuson J.K."/>
            <person name="Henrissat B."/>
            <person name="Mortensen U.H."/>
            <person name="Larsen T.O."/>
            <person name="Devries R.P."/>
            <person name="Grigoriev I.V."/>
            <person name="Machida M."/>
            <person name="Baker S.E."/>
            <person name="Andersen M.R."/>
        </authorList>
    </citation>
    <scope>NUCLEOTIDE SEQUENCE [LARGE SCALE GENOMIC DNA]</scope>
    <source>
        <strain evidence="12 13">IBT 29228</strain>
    </source>
</reference>
<evidence type="ECO:0000256" key="2">
    <source>
        <dbReference type="ARBA" id="ARBA00008873"/>
    </source>
</evidence>
<feature type="transmembrane region" description="Helical" evidence="9">
    <location>
        <begin position="210"/>
        <end position="227"/>
    </location>
</feature>
<evidence type="ECO:0000256" key="7">
    <source>
        <dbReference type="ARBA" id="ARBA00023136"/>
    </source>
</evidence>
<dbReference type="GO" id="GO:0005385">
    <property type="term" value="F:zinc ion transmembrane transporter activity"/>
    <property type="evidence" value="ECO:0007669"/>
    <property type="project" value="TreeGrafter"/>
</dbReference>
<dbReference type="InterPro" id="IPR027469">
    <property type="entry name" value="Cation_efflux_TMD_sf"/>
</dbReference>
<evidence type="ECO:0000313" key="13">
    <source>
        <dbReference type="Proteomes" id="UP000326198"/>
    </source>
</evidence>
<keyword evidence="3" id="KW-0813">Transport</keyword>
<feature type="region of interest" description="Disordered" evidence="8">
    <location>
        <begin position="112"/>
        <end position="138"/>
    </location>
</feature>
<feature type="compositionally biased region" description="Basic and acidic residues" evidence="8">
    <location>
        <begin position="112"/>
        <end position="137"/>
    </location>
</feature>
<name>A0A5N7ASS2_9EURO</name>
<evidence type="ECO:0000256" key="1">
    <source>
        <dbReference type="ARBA" id="ARBA00004141"/>
    </source>
</evidence>
<dbReference type="SUPFAM" id="SSF161111">
    <property type="entry name" value="Cation efflux protein transmembrane domain-like"/>
    <property type="match status" value="1"/>
</dbReference>
<dbReference type="GO" id="GO:0016020">
    <property type="term" value="C:membrane"/>
    <property type="evidence" value="ECO:0007669"/>
    <property type="project" value="UniProtKB-SubCell"/>
</dbReference>
<feature type="transmembrane region" description="Helical" evidence="9">
    <location>
        <begin position="44"/>
        <end position="60"/>
    </location>
</feature>
<feature type="domain" description="Cation efflux protein transmembrane" evidence="10">
    <location>
        <begin position="169"/>
        <end position="235"/>
    </location>
</feature>
<evidence type="ECO:0000256" key="4">
    <source>
        <dbReference type="ARBA" id="ARBA00022692"/>
    </source>
</evidence>
<evidence type="ECO:0000259" key="11">
    <source>
        <dbReference type="Pfam" id="PF16916"/>
    </source>
</evidence>
<gene>
    <name evidence="12" type="ORF">BDV26DRAFT_302464</name>
</gene>
<dbReference type="Pfam" id="PF16916">
    <property type="entry name" value="ZT_dimer"/>
    <property type="match status" value="1"/>
</dbReference>
<sequence length="368" mass="40556">MTFKISRIQRLSAVIGISMSFFIAEIAVGFYTGSLALVADAFHYLSDIIGFAIALVAAIVDAKHKPPASLTFGWQRAQLLGAFFNGVLLFGLGISIFLQSLERFISLEQHDHDHDHDHGHGDEHDHEHNHSDTDSHRHQTISDLVPEKHITHKHHTNAVNAQPQKRNFDLALMGVFIHVMGDCANNVGVIISGLVIWLANYDGRYYADPAVSMAIAILIFVSSLPLVKRSGMILLQSAPDGVVHEDVKHDLEQIPGIRAVHELHIWRLNQKKSLASAHLVLEDAEDFDFERLARTVNECFHAYGIHSVTLQPETLPGKQAAAESLLGGPNMRVVTGRAEDGDDRASYMSTGNQCQLVCGKLCDNLSCC</sequence>
<feature type="transmembrane region" description="Helical" evidence="9">
    <location>
        <begin position="80"/>
        <end position="98"/>
    </location>
</feature>
<feature type="domain" description="Cation efflux protein cytoplasmic" evidence="11">
    <location>
        <begin position="239"/>
        <end position="313"/>
    </location>
</feature>
<dbReference type="EMBL" id="ML736395">
    <property type="protein sequence ID" value="KAE8371810.1"/>
    <property type="molecule type" value="Genomic_DNA"/>
</dbReference>
<keyword evidence="4 9" id="KW-0812">Transmembrane</keyword>
<dbReference type="InterPro" id="IPR058533">
    <property type="entry name" value="Cation_efflux_TM"/>
</dbReference>
<evidence type="ECO:0000256" key="3">
    <source>
        <dbReference type="ARBA" id="ARBA00022448"/>
    </source>
</evidence>
<feature type="transmembrane region" description="Helical" evidence="9">
    <location>
        <begin position="12"/>
        <end position="32"/>
    </location>
</feature>
<keyword evidence="13" id="KW-1185">Reference proteome</keyword>
<evidence type="ECO:0000256" key="5">
    <source>
        <dbReference type="ARBA" id="ARBA00022833"/>
    </source>
</evidence>
<organism evidence="12 13">
    <name type="scientific">Aspergillus bertholletiae</name>
    <dbReference type="NCBI Taxonomy" id="1226010"/>
    <lineage>
        <taxon>Eukaryota</taxon>
        <taxon>Fungi</taxon>
        <taxon>Dikarya</taxon>
        <taxon>Ascomycota</taxon>
        <taxon>Pezizomycotina</taxon>
        <taxon>Eurotiomycetes</taxon>
        <taxon>Eurotiomycetidae</taxon>
        <taxon>Eurotiales</taxon>
        <taxon>Aspergillaceae</taxon>
        <taxon>Aspergillus</taxon>
        <taxon>Aspergillus subgen. Circumdati</taxon>
    </lineage>
</organism>
<accession>A0A5N7ASS2</accession>
<dbReference type="SUPFAM" id="SSF160240">
    <property type="entry name" value="Cation efflux protein cytoplasmic domain-like"/>
    <property type="match status" value="1"/>
</dbReference>
<evidence type="ECO:0000256" key="6">
    <source>
        <dbReference type="ARBA" id="ARBA00022989"/>
    </source>
</evidence>
<evidence type="ECO:0000313" key="12">
    <source>
        <dbReference type="EMBL" id="KAE8371810.1"/>
    </source>
</evidence>
<keyword evidence="5" id="KW-0862">Zinc</keyword>
<protein>
    <submittedName>
        <fullName evidence="12">Cation efflux protein</fullName>
    </submittedName>
</protein>
<dbReference type="InterPro" id="IPR036837">
    <property type="entry name" value="Cation_efflux_CTD_sf"/>
</dbReference>
<dbReference type="InterPro" id="IPR002524">
    <property type="entry name" value="Cation_efflux"/>
</dbReference>
<feature type="transmembrane region" description="Helical" evidence="9">
    <location>
        <begin position="170"/>
        <end position="198"/>
    </location>
</feature>
<dbReference type="Proteomes" id="UP000326198">
    <property type="component" value="Unassembled WGS sequence"/>
</dbReference>
<dbReference type="OrthoDB" id="9944568at2759"/>
<evidence type="ECO:0000256" key="9">
    <source>
        <dbReference type="SAM" id="Phobius"/>
    </source>
</evidence>